<dbReference type="Gene3D" id="1.10.10.10">
    <property type="entry name" value="Winged helix-like DNA-binding domain superfamily/Winged helix DNA-binding domain"/>
    <property type="match status" value="1"/>
</dbReference>
<keyword evidence="2" id="KW-0238">DNA-binding</keyword>
<evidence type="ECO:0000313" key="6">
    <source>
        <dbReference type="Proteomes" id="UP000319555"/>
    </source>
</evidence>
<dbReference type="AlphaFoldDB" id="A0A521BU73"/>
<dbReference type="InterPro" id="IPR009057">
    <property type="entry name" value="Homeodomain-like_sf"/>
</dbReference>
<protein>
    <submittedName>
        <fullName evidence="5">Transcriptional regulator, RpiR family</fullName>
    </submittedName>
</protein>
<accession>A0A521BU73</accession>
<dbReference type="GO" id="GO:0003677">
    <property type="term" value="F:DNA binding"/>
    <property type="evidence" value="ECO:0007669"/>
    <property type="project" value="UniProtKB-KW"/>
</dbReference>
<dbReference type="PROSITE" id="PS51071">
    <property type="entry name" value="HTH_RPIR"/>
    <property type="match status" value="1"/>
</dbReference>
<dbReference type="CDD" id="cd05013">
    <property type="entry name" value="SIS_RpiR"/>
    <property type="match status" value="1"/>
</dbReference>
<dbReference type="InterPro" id="IPR000281">
    <property type="entry name" value="HTH_RpiR"/>
</dbReference>
<gene>
    <name evidence="5" type="ORF">SAMN06265380_1011226</name>
</gene>
<dbReference type="Gene3D" id="3.40.50.10490">
    <property type="entry name" value="Glucose-6-phosphate isomerase like protein, domain 1"/>
    <property type="match status" value="1"/>
</dbReference>
<keyword evidence="3" id="KW-0804">Transcription</keyword>
<evidence type="ECO:0000259" key="4">
    <source>
        <dbReference type="PROSITE" id="PS51071"/>
    </source>
</evidence>
<evidence type="ECO:0000256" key="1">
    <source>
        <dbReference type="ARBA" id="ARBA00023015"/>
    </source>
</evidence>
<dbReference type="InterPro" id="IPR047640">
    <property type="entry name" value="RpiR-like"/>
</dbReference>
<evidence type="ECO:0000313" key="5">
    <source>
        <dbReference type="EMBL" id="SMO50744.1"/>
    </source>
</evidence>
<evidence type="ECO:0000256" key="2">
    <source>
        <dbReference type="ARBA" id="ARBA00023125"/>
    </source>
</evidence>
<keyword evidence="6" id="KW-1185">Reference proteome</keyword>
<dbReference type="Pfam" id="PF01418">
    <property type="entry name" value="HTH_6"/>
    <property type="match status" value="1"/>
</dbReference>
<organism evidence="5 6">
    <name type="scientific">Ruegeria faecimaris</name>
    <dbReference type="NCBI Taxonomy" id="686389"/>
    <lineage>
        <taxon>Bacteria</taxon>
        <taxon>Pseudomonadati</taxon>
        <taxon>Pseudomonadota</taxon>
        <taxon>Alphaproteobacteria</taxon>
        <taxon>Rhodobacterales</taxon>
        <taxon>Roseobacteraceae</taxon>
        <taxon>Ruegeria</taxon>
    </lineage>
</organism>
<dbReference type="PANTHER" id="PTHR30514">
    <property type="entry name" value="GLUCOKINASE"/>
    <property type="match status" value="1"/>
</dbReference>
<dbReference type="PANTHER" id="PTHR30514:SF18">
    <property type="entry name" value="RPIR-FAMILY TRANSCRIPTIONAL REGULATOR"/>
    <property type="match status" value="1"/>
</dbReference>
<dbReference type="InterPro" id="IPR046348">
    <property type="entry name" value="SIS_dom_sf"/>
</dbReference>
<dbReference type="Proteomes" id="UP000319555">
    <property type="component" value="Unassembled WGS sequence"/>
</dbReference>
<dbReference type="InterPro" id="IPR036388">
    <property type="entry name" value="WH-like_DNA-bd_sf"/>
</dbReference>
<proteinExistence type="predicted"/>
<evidence type="ECO:0000256" key="3">
    <source>
        <dbReference type="ARBA" id="ARBA00023163"/>
    </source>
</evidence>
<dbReference type="GO" id="GO:1901135">
    <property type="term" value="P:carbohydrate derivative metabolic process"/>
    <property type="evidence" value="ECO:0007669"/>
    <property type="project" value="InterPro"/>
</dbReference>
<reference evidence="5 6" key="1">
    <citation type="submission" date="2017-05" db="EMBL/GenBank/DDBJ databases">
        <authorList>
            <person name="Varghese N."/>
            <person name="Submissions S."/>
        </authorList>
    </citation>
    <scope>NUCLEOTIDE SEQUENCE [LARGE SCALE GENOMIC DNA]</scope>
    <source>
        <strain evidence="5 6">DSM 28009</strain>
    </source>
</reference>
<dbReference type="Pfam" id="PF01380">
    <property type="entry name" value="SIS"/>
    <property type="match status" value="1"/>
</dbReference>
<dbReference type="InterPro" id="IPR001347">
    <property type="entry name" value="SIS_dom"/>
</dbReference>
<name>A0A521BU73_9RHOB</name>
<dbReference type="GO" id="GO:0097367">
    <property type="term" value="F:carbohydrate derivative binding"/>
    <property type="evidence" value="ECO:0007669"/>
    <property type="project" value="InterPro"/>
</dbReference>
<dbReference type="SUPFAM" id="SSF46689">
    <property type="entry name" value="Homeodomain-like"/>
    <property type="match status" value="1"/>
</dbReference>
<feature type="domain" description="HTH rpiR-type" evidence="4">
    <location>
        <begin position="1"/>
        <end position="77"/>
    </location>
</feature>
<dbReference type="OrthoDB" id="3574600at2"/>
<dbReference type="InterPro" id="IPR035472">
    <property type="entry name" value="RpiR-like_SIS"/>
</dbReference>
<dbReference type="GO" id="GO:0003700">
    <property type="term" value="F:DNA-binding transcription factor activity"/>
    <property type="evidence" value="ECO:0007669"/>
    <property type="project" value="InterPro"/>
</dbReference>
<dbReference type="RefSeq" id="WP_142635004.1">
    <property type="nucleotide sequence ID" value="NZ_FXTE01000001.1"/>
</dbReference>
<dbReference type="EMBL" id="FXTE01000001">
    <property type="protein sequence ID" value="SMO50744.1"/>
    <property type="molecule type" value="Genomic_DNA"/>
</dbReference>
<sequence length="282" mass="32010">MLIRDRIENAADMLTSGERKLAAAILSDYPFAGLSSIQELAKHAEVSPPSISRFVTKIGLDGYQDFQRDLIAELKEGHRSPVQLHQAERPVHGGYLKDFISKSASQMAMAADAITEDQFNQICALLTDPKRSVYVLGGRISDTIAKHLSFHLRQIRKDVFHLPDTPEGWPEYLLRMRPGDILYAVDFRRYQPALEQLSLVASRDRNARVILMTDKWISPIAKHAHEVMPVPIDSGTLWDTYSAALSVTEAIVTRIAEDNWEQTRDRIKAWDALRFTQEENEK</sequence>
<dbReference type="SUPFAM" id="SSF53697">
    <property type="entry name" value="SIS domain"/>
    <property type="match status" value="1"/>
</dbReference>
<keyword evidence="1" id="KW-0805">Transcription regulation</keyword>